<gene>
    <name evidence="1" type="ORF">F7231_24890</name>
</gene>
<name>A0ABX0QLV7_9BACT</name>
<evidence type="ECO:0000313" key="1">
    <source>
        <dbReference type="EMBL" id="NID13430.1"/>
    </source>
</evidence>
<reference evidence="2" key="2">
    <citation type="submission" date="2023-07" db="EMBL/GenBank/DDBJ databases">
        <authorList>
            <person name="Jung D.-H."/>
        </authorList>
    </citation>
    <scope>NUCLEOTIDE SEQUENCE [LARGE SCALE GENOMIC DNA]</scope>
    <source>
        <strain evidence="2">JA-25</strain>
    </source>
</reference>
<protein>
    <submittedName>
        <fullName evidence="1">Uncharacterized protein</fullName>
    </submittedName>
</protein>
<dbReference type="EMBL" id="WAEL01000012">
    <property type="protein sequence ID" value="NID13430.1"/>
    <property type="molecule type" value="Genomic_DNA"/>
</dbReference>
<reference evidence="2" key="1">
    <citation type="submission" date="2019-09" db="EMBL/GenBank/DDBJ databases">
        <authorList>
            <person name="Jung D.-H."/>
        </authorList>
    </citation>
    <scope>NUCLEOTIDE SEQUENCE [LARGE SCALE GENOMIC DNA]</scope>
    <source>
        <strain evidence="2">JA-25</strain>
    </source>
</reference>
<sequence length="120" mass="12944">MLAQLEGNHWHKTSLGPKAISAFLLQPTAAWLYFEGLPDFGSFLTLDRPPTGTFNYLVLNGTGMTAKAIAFLETLPVGSLIVCSQAGEGAATVKAALLAWAARQGWQHGDIDHKWRSFGT</sequence>
<comment type="caution">
    <text evidence="1">The sequence shown here is derived from an EMBL/GenBank/DDBJ whole genome shotgun (WGS) entry which is preliminary data.</text>
</comment>
<organism evidence="1 2">
    <name type="scientific">Fibrivirga algicola</name>
    <dbReference type="NCBI Taxonomy" id="2950420"/>
    <lineage>
        <taxon>Bacteria</taxon>
        <taxon>Pseudomonadati</taxon>
        <taxon>Bacteroidota</taxon>
        <taxon>Cytophagia</taxon>
        <taxon>Cytophagales</taxon>
        <taxon>Spirosomataceae</taxon>
        <taxon>Fibrivirga</taxon>
    </lineage>
</organism>
<proteinExistence type="predicted"/>
<keyword evidence="2" id="KW-1185">Reference proteome</keyword>
<evidence type="ECO:0000313" key="2">
    <source>
        <dbReference type="Proteomes" id="UP000606008"/>
    </source>
</evidence>
<dbReference type="Proteomes" id="UP000606008">
    <property type="component" value="Unassembled WGS sequence"/>
</dbReference>
<accession>A0ABX0QLV7</accession>
<dbReference type="RefSeq" id="WP_166693956.1">
    <property type="nucleotide sequence ID" value="NZ_WAEL01000012.1"/>
</dbReference>